<name>A0AAD7J6G2_9AGAR</name>
<dbReference type="GO" id="GO:0032259">
    <property type="term" value="P:methylation"/>
    <property type="evidence" value="ECO:0007669"/>
    <property type="project" value="UniProtKB-KW"/>
</dbReference>
<dbReference type="GO" id="GO:0003682">
    <property type="term" value="F:chromatin binding"/>
    <property type="evidence" value="ECO:0007669"/>
    <property type="project" value="TreeGrafter"/>
</dbReference>
<keyword evidence="11" id="KW-1185">Reference proteome</keyword>
<dbReference type="InterPro" id="IPR026489">
    <property type="entry name" value="CXC_dom"/>
</dbReference>
<evidence type="ECO:0000313" key="11">
    <source>
        <dbReference type="Proteomes" id="UP001215280"/>
    </source>
</evidence>
<evidence type="ECO:0000256" key="3">
    <source>
        <dbReference type="ARBA" id="ARBA00022691"/>
    </source>
</evidence>
<dbReference type="PROSITE" id="PS50280">
    <property type="entry name" value="SET"/>
    <property type="match status" value="1"/>
</dbReference>
<evidence type="ECO:0000256" key="6">
    <source>
        <dbReference type="ARBA" id="ARBA00048568"/>
    </source>
</evidence>
<dbReference type="InterPro" id="IPR045318">
    <property type="entry name" value="EZH1/2-like"/>
</dbReference>
<feature type="domain" description="CXC" evidence="9">
    <location>
        <begin position="361"/>
        <end position="483"/>
    </location>
</feature>
<dbReference type="Pfam" id="PF18264">
    <property type="entry name" value="preSET_CXC"/>
    <property type="match status" value="1"/>
</dbReference>
<dbReference type="InterPro" id="IPR001214">
    <property type="entry name" value="SET_dom"/>
</dbReference>
<keyword evidence="3" id="KW-0949">S-adenosyl-L-methionine</keyword>
<keyword evidence="1" id="KW-0489">Methyltransferase</keyword>
<evidence type="ECO:0000256" key="1">
    <source>
        <dbReference type="ARBA" id="ARBA00022603"/>
    </source>
</evidence>
<dbReference type="GO" id="GO:0005634">
    <property type="term" value="C:nucleus"/>
    <property type="evidence" value="ECO:0007669"/>
    <property type="project" value="TreeGrafter"/>
</dbReference>
<gene>
    <name evidence="10" type="ORF">DFH07DRAFT_818963</name>
</gene>
<feature type="compositionally biased region" description="Basic residues" evidence="7">
    <location>
        <begin position="358"/>
        <end position="375"/>
    </location>
</feature>
<dbReference type="GO" id="GO:0031507">
    <property type="term" value="P:heterochromatin formation"/>
    <property type="evidence" value="ECO:0007669"/>
    <property type="project" value="TreeGrafter"/>
</dbReference>
<sequence length="616" mass="69335">MDPQEDEDDPIANVTSIVQAVFQKVHDEFRVWKEDYASKILSSLARPPSPNATPTRAAKPNPPVPLPPDADALPFSTSTTLESIQSYDYESGIMEHIPAQVIRFEDLFLPLPAHEYCTPTNRNIFQGDDPSELPFIPFADDPTFDHAEYLKEYHKFSWHSAIDPDLELIVIETARRLHTEHHIRYRHIDETDVLPLELLDRNGKRGVLYSSRRRDFPDWPEDVPDSAKRLQDDIPAIGDTPDKKLAMLVSNFCTNLNCAVGFCSTHLDPLPIPIAVPPLVRNERMESLVQTPCGRDCFSLLEASEPVWPTDDLQLLRTILDLAPDTSPCDLAVICAKPCNETFHQRTLILPDVAPERKKPKGKLTNKPKQTKTGSHKFKDLDSLSFTPGKPCAHDGPCDATAQPPCACVLNKAHCERSCRCSRKCARRWRGCACSQSKTGRYVICRTDRCACWLAHRECDPEICLKCQAKYADADVCQNVRIQREVWKRTKVAPSTFGMGLFLAEAAAAGELIIEYIGELIFDPTTDSREPIGAHRGRCYLFELNDTLSVDGTYAANDARYINHSAHTPNCRAMVWMVNGEHRIGIFATRKIACGDEVLFNYGDNFFQERNARKSA</sequence>
<dbReference type="AlphaFoldDB" id="A0AAD7J6G2"/>
<feature type="region of interest" description="Disordered" evidence="7">
    <location>
        <begin position="354"/>
        <end position="375"/>
    </location>
</feature>
<evidence type="ECO:0000313" key="10">
    <source>
        <dbReference type="EMBL" id="KAJ7758167.1"/>
    </source>
</evidence>
<evidence type="ECO:0008006" key="12">
    <source>
        <dbReference type="Google" id="ProtNLM"/>
    </source>
</evidence>
<accession>A0AAD7J6G2</accession>
<evidence type="ECO:0000259" key="8">
    <source>
        <dbReference type="PROSITE" id="PS50280"/>
    </source>
</evidence>
<organism evidence="10 11">
    <name type="scientific">Mycena maculata</name>
    <dbReference type="NCBI Taxonomy" id="230809"/>
    <lineage>
        <taxon>Eukaryota</taxon>
        <taxon>Fungi</taxon>
        <taxon>Dikarya</taxon>
        <taxon>Basidiomycota</taxon>
        <taxon>Agaricomycotina</taxon>
        <taxon>Agaricomycetes</taxon>
        <taxon>Agaricomycetidae</taxon>
        <taxon>Agaricales</taxon>
        <taxon>Marasmiineae</taxon>
        <taxon>Mycenaceae</taxon>
        <taxon>Mycena</taxon>
    </lineage>
</organism>
<dbReference type="GO" id="GO:0140951">
    <property type="term" value="F:histone H3K27 trimethyltransferase activity"/>
    <property type="evidence" value="ECO:0007669"/>
    <property type="project" value="UniProtKB-EC"/>
</dbReference>
<dbReference type="InterPro" id="IPR041355">
    <property type="entry name" value="Pre-SET_CXC"/>
</dbReference>
<dbReference type="Gene3D" id="2.170.270.10">
    <property type="entry name" value="SET domain"/>
    <property type="match status" value="1"/>
</dbReference>
<dbReference type="PANTHER" id="PTHR45747">
    <property type="entry name" value="HISTONE-LYSINE N-METHYLTRANSFERASE E(Z)"/>
    <property type="match status" value="1"/>
</dbReference>
<dbReference type="PROSITE" id="PS51633">
    <property type="entry name" value="CXC"/>
    <property type="match status" value="1"/>
</dbReference>
<dbReference type="SUPFAM" id="SSF82199">
    <property type="entry name" value="SET domain"/>
    <property type="match status" value="1"/>
</dbReference>
<dbReference type="EMBL" id="JARJLG010000056">
    <property type="protein sequence ID" value="KAJ7758167.1"/>
    <property type="molecule type" value="Genomic_DNA"/>
</dbReference>
<dbReference type="InterPro" id="IPR046341">
    <property type="entry name" value="SET_dom_sf"/>
</dbReference>
<dbReference type="PANTHER" id="PTHR45747:SF4">
    <property type="entry name" value="HISTONE-LYSINE N-METHYLTRANSFERASE E(Z)"/>
    <property type="match status" value="1"/>
</dbReference>
<keyword evidence="4" id="KW-0805">Transcription regulation</keyword>
<evidence type="ECO:0000256" key="5">
    <source>
        <dbReference type="ARBA" id="ARBA00023163"/>
    </source>
</evidence>
<feature type="domain" description="SET" evidence="8">
    <location>
        <begin position="488"/>
        <end position="603"/>
    </location>
</feature>
<feature type="region of interest" description="Disordered" evidence="7">
    <location>
        <begin position="43"/>
        <end position="72"/>
    </location>
</feature>
<evidence type="ECO:0000256" key="2">
    <source>
        <dbReference type="ARBA" id="ARBA00022679"/>
    </source>
</evidence>
<dbReference type="SMART" id="SM00317">
    <property type="entry name" value="SET"/>
    <property type="match status" value="1"/>
</dbReference>
<keyword evidence="2" id="KW-0808">Transferase</keyword>
<evidence type="ECO:0000256" key="7">
    <source>
        <dbReference type="SAM" id="MobiDB-lite"/>
    </source>
</evidence>
<evidence type="ECO:0000259" key="9">
    <source>
        <dbReference type="PROSITE" id="PS51633"/>
    </source>
</evidence>
<keyword evidence="5" id="KW-0804">Transcription</keyword>
<reference evidence="10" key="1">
    <citation type="submission" date="2023-03" db="EMBL/GenBank/DDBJ databases">
        <title>Massive genome expansion in bonnet fungi (Mycena s.s.) driven by repeated elements and novel gene families across ecological guilds.</title>
        <authorList>
            <consortium name="Lawrence Berkeley National Laboratory"/>
            <person name="Harder C.B."/>
            <person name="Miyauchi S."/>
            <person name="Viragh M."/>
            <person name="Kuo A."/>
            <person name="Thoen E."/>
            <person name="Andreopoulos B."/>
            <person name="Lu D."/>
            <person name="Skrede I."/>
            <person name="Drula E."/>
            <person name="Henrissat B."/>
            <person name="Morin E."/>
            <person name="Kohler A."/>
            <person name="Barry K."/>
            <person name="LaButti K."/>
            <person name="Morin E."/>
            <person name="Salamov A."/>
            <person name="Lipzen A."/>
            <person name="Mereny Z."/>
            <person name="Hegedus B."/>
            <person name="Baldrian P."/>
            <person name="Stursova M."/>
            <person name="Weitz H."/>
            <person name="Taylor A."/>
            <person name="Grigoriev I.V."/>
            <person name="Nagy L.G."/>
            <person name="Martin F."/>
            <person name="Kauserud H."/>
        </authorList>
    </citation>
    <scope>NUCLEOTIDE SEQUENCE</scope>
    <source>
        <strain evidence="10">CBHHK188m</strain>
    </source>
</reference>
<protein>
    <recommendedName>
        <fullName evidence="12">SET domain-containing protein</fullName>
    </recommendedName>
</protein>
<comment type="catalytic activity">
    <reaction evidence="6">
        <text>L-lysyl(27)-[histone H3] + 3 S-adenosyl-L-methionine = N(6),N(6),N(6)-trimethyl-L-lysyl(27)-[histone H3] + 3 S-adenosyl-L-homocysteine + 3 H(+)</text>
        <dbReference type="Rhea" id="RHEA:60292"/>
        <dbReference type="Rhea" id="RHEA-COMP:15535"/>
        <dbReference type="Rhea" id="RHEA-COMP:15548"/>
        <dbReference type="ChEBI" id="CHEBI:15378"/>
        <dbReference type="ChEBI" id="CHEBI:29969"/>
        <dbReference type="ChEBI" id="CHEBI:57856"/>
        <dbReference type="ChEBI" id="CHEBI:59789"/>
        <dbReference type="ChEBI" id="CHEBI:61961"/>
        <dbReference type="EC" id="2.1.1.356"/>
    </reaction>
</comment>
<comment type="caution">
    <text evidence="10">The sequence shown here is derived from an EMBL/GenBank/DDBJ whole genome shotgun (WGS) entry which is preliminary data.</text>
</comment>
<dbReference type="Pfam" id="PF00856">
    <property type="entry name" value="SET"/>
    <property type="match status" value="1"/>
</dbReference>
<dbReference type="Proteomes" id="UP001215280">
    <property type="component" value="Unassembled WGS sequence"/>
</dbReference>
<evidence type="ECO:0000256" key="4">
    <source>
        <dbReference type="ARBA" id="ARBA00023015"/>
    </source>
</evidence>
<proteinExistence type="predicted"/>